<dbReference type="AlphaFoldDB" id="A0A0A9HEC5"/>
<accession>A0A0A9HEC5</accession>
<protein>
    <submittedName>
        <fullName evidence="1">Uncharacterized protein</fullName>
    </submittedName>
</protein>
<reference evidence="1" key="2">
    <citation type="journal article" date="2015" name="Data Brief">
        <title>Shoot transcriptome of the giant reed, Arundo donax.</title>
        <authorList>
            <person name="Barrero R.A."/>
            <person name="Guerrero F.D."/>
            <person name="Moolhuijzen P."/>
            <person name="Goolsby J.A."/>
            <person name="Tidwell J."/>
            <person name="Bellgard S.E."/>
            <person name="Bellgard M.I."/>
        </authorList>
    </citation>
    <scope>NUCLEOTIDE SEQUENCE</scope>
    <source>
        <tissue evidence="1">Shoot tissue taken approximately 20 cm above the soil surface</tissue>
    </source>
</reference>
<sequence length="55" mass="6269">MVMLHPCRNLCHSFGYPAKQGREKLKGLFVTCEVYFHRGIVRPYRIRAGGAFCGP</sequence>
<dbReference type="EMBL" id="GBRH01163752">
    <property type="protein sequence ID" value="JAE34144.1"/>
    <property type="molecule type" value="Transcribed_RNA"/>
</dbReference>
<organism evidence="1">
    <name type="scientific">Arundo donax</name>
    <name type="common">Giant reed</name>
    <name type="synonym">Donax arundinaceus</name>
    <dbReference type="NCBI Taxonomy" id="35708"/>
    <lineage>
        <taxon>Eukaryota</taxon>
        <taxon>Viridiplantae</taxon>
        <taxon>Streptophyta</taxon>
        <taxon>Embryophyta</taxon>
        <taxon>Tracheophyta</taxon>
        <taxon>Spermatophyta</taxon>
        <taxon>Magnoliopsida</taxon>
        <taxon>Liliopsida</taxon>
        <taxon>Poales</taxon>
        <taxon>Poaceae</taxon>
        <taxon>PACMAD clade</taxon>
        <taxon>Arundinoideae</taxon>
        <taxon>Arundineae</taxon>
        <taxon>Arundo</taxon>
    </lineage>
</organism>
<proteinExistence type="predicted"/>
<name>A0A0A9HEC5_ARUDO</name>
<reference evidence="1" key="1">
    <citation type="submission" date="2014-09" db="EMBL/GenBank/DDBJ databases">
        <authorList>
            <person name="Magalhaes I.L.F."/>
            <person name="Oliveira U."/>
            <person name="Santos F.R."/>
            <person name="Vidigal T.H.D.A."/>
            <person name="Brescovit A.D."/>
            <person name="Santos A.J."/>
        </authorList>
    </citation>
    <scope>NUCLEOTIDE SEQUENCE</scope>
    <source>
        <tissue evidence="1">Shoot tissue taken approximately 20 cm above the soil surface</tissue>
    </source>
</reference>
<evidence type="ECO:0000313" key="1">
    <source>
        <dbReference type="EMBL" id="JAE34144.1"/>
    </source>
</evidence>